<keyword evidence="10" id="KW-1185">Reference proteome</keyword>
<keyword evidence="6" id="KW-0812">Transmembrane</keyword>
<dbReference type="PANTHER" id="PTHR34820">
    <property type="entry name" value="INNER MEMBRANE PROTEIN YEBZ"/>
    <property type="match status" value="1"/>
</dbReference>
<dbReference type="GO" id="GO:0030313">
    <property type="term" value="C:cell envelope"/>
    <property type="evidence" value="ECO:0007669"/>
    <property type="project" value="UniProtKB-SubCell"/>
</dbReference>
<evidence type="ECO:0000256" key="2">
    <source>
        <dbReference type="ARBA" id="ARBA00022723"/>
    </source>
</evidence>
<dbReference type="GO" id="GO:0046688">
    <property type="term" value="P:response to copper ion"/>
    <property type="evidence" value="ECO:0007669"/>
    <property type="project" value="InterPro"/>
</dbReference>
<protein>
    <submittedName>
        <fullName evidence="9">Cobalt transporter</fullName>
    </submittedName>
</protein>
<dbReference type="GO" id="GO:0006825">
    <property type="term" value="P:copper ion transport"/>
    <property type="evidence" value="ECO:0007669"/>
    <property type="project" value="InterPro"/>
</dbReference>
<dbReference type="InterPro" id="IPR007348">
    <property type="entry name" value="CopC_dom"/>
</dbReference>
<dbReference type="Gene3D" id="2.60.40.1220">
    <property type="match status" value="1"/>
</dbReference>
<accession>A0A494YYC4</accession>
<dbReference type="OrthoDB" id="2353937at2"/>
<dbReference type="InterPro" id="IPR014756">
    <property type="entry name" value="Ig_E-set"/>
</dbReference>
<evidence type="ECO:0000313" key="10">
    <source>
        <dbReference type="Proteomes" id="UP000281813"/>
    </source>
</evidence>
<keyword evidence="2" id="KW-0479">Metal-binding</keyword>
<comment type="subcellular location">
    <subcellularLocation>
        <location evidence="1">Cell envelope</location>
    </subcellularLocation>
</comment>
<evidence type="ECO:0000256" key="7">
    <source>
        <dbReference type="SAM" id="SignalP"/>
    </source>
</evidence>
<keyword evidence="3 7" id="KW-0732">Signal</keyword>
<dbReference type="EMBL" id="RBZO01000015">
    <property type="protein sequence ID" value="RKQ15171.1"/>
    <property type="molecule type" value="Genomic_DNA"/>
</dbReference>
<gene>
    <name evidence="9" type="ORF">D8M05_10575</name>
</gene>
<sequence length="199" mass="21455">MILKHIFIVAITAILVTGFSTSAFAHSHFHGSSPADGDVVTDPPHEIILEFNGQIEQGSFIDVTTTEGEAVEIQDIIIGEGTLTGTFAEPPVNDEYHVTWSIISADGHPLEGEFSFTVDAEVPESVEEGESAKTETIEEEDTEEPSVIETVENEESMESAEQPTEDAEEEGSSSVLVIVIVALVAIVVVGIFLLSKRRK</sequence>
<proteinExistence type="predicted"/>
<evidence type="ECO:0000256" key="3">
    <source>
        <dbReference type="ARBA" id="ARBA00022729"/>
    </source>
</evidence>
<dbReference type="PANTHER" id="PTHR34820:SF4">
    <property type="entry name" value="INNER MEMBRANE PROTEIN YEBZ"/>
    <property type="match status" value="1"/>
</dbReference>
<comment type="caution">
    <text evidence="9">The sequence shown here is derived from an EMBL/GenBank/DDBJ whole genome shotgun (WGS) entry which is preliminary data.</text>
</comment>
<dbReference type="InterPro" id="IPR032694">
    <property type="entry name" value="CopC/D"/>
</dbReference>
<evidence type="ECO:0000313" key="9">
    <source>
        <dbReference type="EMBL" id="RKQ15171.1"/>
    </source>
</evidence>
<dbReference type="SUPFAM" id="SSF81296">
    <property type="entry name" value="E set domains"/>
    <property type="match status" value="1"/>
</dbReference>
<reference evidence="9 10" key="1">
    <citation type="journal article" date="2015" name="Antonie Van Leeuwenhoek">
        <title>Oceanobacillus bengalensis sp. nov., a bacterium isolated from seawater of the Bay of Bengal.</title>
        <authorList>
            <person name="Yongchang O."/>
            <person name="Xiang W."/>
            <person name="Wang G."/>
        </authorList>
    </citation>
    <scope>NUCLEOTIDE SEQUENCE [LARGE SCALE GENOMIC DNA]</scope>
    <source>
        <strain evidence="9 10">MCCC 1K00260</strain>
    </source>
</reference>
<feature type="signal peptide" evidence="7">
    <location>
        <begin position="1"/>
        <end position="25"/>
    </location>
</feature>
<keyword evidence="6" id="KW-1133">Transmembrane helix</keyword>
<evidence type="ECO:0000259" key="8">
    <source>
        <dbReference type="Pfam" id="PF04234"/>
    </source>
</evidence>
<dbReference type="GO" id="GO:0005886">
    <property type="term" value="C:plasma membrane"/>
    <property type="evidence" value="ECO:0007669"/>
    <property type="project" value="TreeGrafter"/>
</dbReference>
<organism evidence="9 10">
    <name type="scientific">Oceanobacillus bengalensis</name>
    <dbReference type="NCBI Taxonomy" id="1435466"/>
    <lineage>
        <taxon>Bacteria</taxon>
        <taxon>Bacillati</taxon>
        <taxon>Bacillota</taxon>
        <taxon>Bacilli</taxon>
        <taxon>Bacillales</taxon>
        <taxon>Bacillaceae</taxon>
        <taxon>Oceanobacillus</taxon>
    </lineage>
</organism>
<name>A0A494YYC4_9BACI</name>
<feature type="region of interest" description="Disordered" evidence="5">
    <location>
        <begin position="122"/>
        <end position="171"/>
    </location>
</feature>
<dbReference type="AlphaFoldDB" id="A0A494YYC4"/>
<evidence type="ECO:0000256" key="4">
    <source>
        <dbReference type="ARBA" id="ARBA00023008"/>
    </source>
</evidence>
<evidence type="ECO:0000256" key="1">
    <source>
        <dbReference type="ARBA" id="ARBA00004196"/>
    </source>
</evidence>
<keyword evidence="6" id="KW-0472">Membrane</keyword>
<dbReference type="Proteomes" id="UP000281813">
    <property type="component" value="Unassembled WGS sequence"/>
</dbReference>
<dbReference type="Pfam" id="PF04234">
    <property type="entry name" value="CopC"/>
    <property type="match status" value="1"/>
</dbReference>
<keyword evidence="4" id="KW-0186">Copper</keyword>
<dbReference type="GO" id="GO:0042597">
    <property type="term" value="C:periplasmic space"/>
    <property type="evidence" value="ECO:0007669"/>
    <property type="project" value="InterPro"/>
</dbReference>
<feature type="domain" description="CopC" evidence="8">
    <location>
        <begin position="26"/>
        <end position="118"/>
    </location>
</feature>
<feature type="compositionally biased region" description="Acidic residues" evidence="5">
    <location>
        <begin position="137"/>
        <end position="171"/>
    </location>
</feature>
<dbReference type="GO" id="GO:0005507">
    <property type="term" value="F:copper ion binding"/>
    <property type="evidence" value="ECO:0007669"/>
    <property type="project" value="InterPro"/>
</dbReference>
<feature type="transmembrane region" description="Helical" evidence="6">
    <location>
        <begin position="175"/>
        <end position="194"/>
    </location>
</feature>
<dbReference type="InterPro" id="IPR014755">
    <property type="entry name" value="Cu-Rt/internalin_Ig-like"/>
</dbReference>
<evidence type="ECO:0000256" key="5">
    <source>
        <dbReference type="SAM" id="MobiDB-lite"/>
    </source>
</evidence>
<evidence type="ECO:0000256" key="6">
    <source>
        <dbReference type="SAM" id="Phobius"/>
    </source>
</evidence>
<feature type="chain" id="PRO_5019849470" evidence="7">
    <location>
        <begin position="26"/>
        <end position="199"/>
    </location>
</feature>